<evidence type="ECO:0000256" key="2">
    <source>
        <dbReference type="ARBA" id="ARBA00022475"/>
    </source>
</evidence>
<feature type="transmembrane region" description="Helical" evidence="6">
    <location>
        <begin position="146"/>
        <end position="167"/>
    </location>
</feature>
<evidence type="ECO:0000256" key="1">
    <source>
        <dbReference type="ARBA" id="ARBA00004651"/>
    </source>
</evidence>
<evidence type="ECO:0000256" key="5">
    <source>
        <dbReference type="ARBA" id="ARBA00023136"/>
    </source>
</evidence>
<sequence>MKRLTTLASIVGLGTALALFLSSGVSDVTAAVVSVGWGTLAVVLARYAAVAWAGLGWHAVFPRGAGPTLRDCISLRFVREGINTLLPVAQVGGDLIGARLLTRRGTPGGMAGASMFVDLMTQAVTQLVFTVAGLLLLIQITGDGPLVRTVGGGVLVAIPALAAFYVIQRRSGHRLIEAALSRFAAGREWRALGAIDVLYENLRRLYGNRARVGAALLIHLAGWVAGTVEVWIALNAMGYSISFLDALVIESLAQAVRGAAFVVPGAIGAQEGGLIALGALFGIPAEAALALSLVKRVADLAVGLPSLALWSLMERKVSSSAEPDGADAVRAGLGAIRDRLGRRAGPAPLAPAYGFPAPRTPAALSSDNEAGALQKCA</sequence>
<keyword evidence="5 6" id="KW-0472">Membrane</keyword>
<comment type="subcellular location">
    <subcellularLocation>
        <location evidence="1">Cell membrane</location>
        <topology evidence="1">Multi-pass membrane protein</topology>
    </subcellularLocation>
</comment>
<dbReference type="EMBL" id="AP014809">
    <property type="protein sequence ID" value="BAU92350.1"/>
    <property type="molecule type" value="Genomic_DNA"/>
</dbReference>
<keyword evidence="3 6" id="KW-0812">Transmembrane</keyword>
<dbReference type="PANTHER" id="PTHR39087">
    <property type="entry name" value="UPF0104 MEMBRANE PROTEIN MJ1595"/>
    <property type="match status" value="1"/>
</dbReference>
<feature type="transmembrane region" description="Helical" evidence="6">
    <location>
        <begin position="119"/>
        <end position="140"/>
    </location>
</feature>
<evidence type="ECO:0000313" key="8">
    <source>
        <dbReference type="Proteomes" id="UP000218288"/>
    </source>
</evidence>
<dbReference type="NCBIfam" id="TIGR00374">
    <property type="entry name" value="flippase-like domain"/>
    <property type="match status" value="1"/>
</dbReference>
<dbReference type="AlphaFoldDB" id="A0A160PKI4"/>
<dbReference type="PANTHER" id="PTHR39087:SF2">
    <property type="entry name" value="UPF0104 MEMBRANE PROTEIN MJ1595"/>
    <property type="match status" value="1"/>
</dbReference>
<dbReference type="Proteomes" id="UP000218288">
    <property type="component" value="Chromosome"/>
</dbReference>
<proteinExistence type="predicted"/>
<dbReference type="InterPro" id="IPR022791">
    <property type="entry name" value="L-PG_synthase/AglD"/>
</dbReference>
<evidence type="ECO:0000313" key="7">
    <source>
        <dbReference type="EMBL" id="BAU92350.1"/>
    </source>
</evidence>
<feature type="transmembrane region" description="Helical" evidence="6">
    <location>
        <begin position="212"/>
        <end position="234"/>
    </location>
</feature>
<gene>
    <name evidence="7" type="ORF">MPPM_3745</name>
</gene>
<protein>
    <submittedName>
        <fullName evidence="7">Membrane protein</fullName>
    </submittedName>
</protein>
<feature type="transmembrane region" description="Helical" evidence="6">
    <location>
        <begin position="274"/>
        <end position="294"/>
    </location>
</feature>
<dbReference type="OrthoDB" id="7348988at2"/>
<name>A0A160PKI4_9HYPH</name>
<dbReference type="RefSeq" id="WP_096486315.1">
    <property type="nucleotide sequence ID" value="NZ_AP014809.1"/>
</dbReference>
<evidence type="ECO:0000256" key="3">
    <source>
        <dbReference type="ARBA" id="ARBA00022692"/>
    </source>
</evidence>
<dbReference type="Pfam" id="PF03706">
    <property type="entry name" value="LPG_synthase_TM"/>
    <property type="match status" value="1"/>
</dbReference>
<keyword evidence="4 6" id="KW-1133">Transmembrane helix</keyword>
<reference evidence="7 8" key="1">
    <citation type="journal article" date="2016" name="Genome Announc.">
        <title>Complete Genome Sequence of Methylobacterium populi P-1M, Isolated from Pink-Pigmented Household Biofilm.</title>
        <authorList>
            <person name="Morohoshi T."/>
            <person name="Ikeda T."/>
        </authorList>
    </citation>
    <scope>NUCLEOTIDE SEQUENCE [LARGE SCALE GENOMIC DNA]</scope>
    <source>
        <strain evidence="7 8">P-1M</strain>
    </source>
</reference>
<evidence type="ECO:0000256" key="4">
    <source>
        <dbReference type="ARBA" id="ARBA00022989"/>
    </source>
</evidence>
<keyword evidence="2" id="KW-1003">Cell membrane</keyword>
<evidence type="ECO:0000256" key="6">
    <source>
        <dbReference type="SAM" id="Phobius"/>
    </source>
</evidence>
<organism evidence="7 8">
    <name type="scientific">Methylorubrum populi</name>
    <dbReference type="NCBI Taxonomy" id="223967"/>
    <lineage>
        <taxon>Bacteria</taxon>
        <taxon>Pseudomonadati</taxon>
        <taxon>Pseudomonadota</taxon>
        <taxon>Alphaproteobacteria</taxon>
        <taxon>Hyphomicrobiales</taxon>
        <taxon>Methylobacteriaceae</taxon>
        <taxon>Methylorubrum</taxon>
    </lineage>
</organism>
<accession>A0A160PKI4</accession>
<dbReference type="NCBIfam" id="TIGR03476">
    <property type="entry name" value="HpnL"/>
    <property type="match status" value="1"/>
</dbReference>
<dbReference type="GO" id="GO:0005886">
    <property type="term" value="C:plasma membrane"/>
    <property type="evidence" value="ECO:0007669"/>
    <property type="project" value="UniProtKB-SubCell"/>
</dbReference>
<feature type="transmembrane region" description="Helical" evidence="6">
    <location>
        <begin position="40"/>
        <end position="60"/>
    </location>
</feature>